<keyword evidence="3" id="KW-1185">Reference proteome</keyword>
<dbReference type="EMBL" id="BAABHC010000014">
    <property type="protein sequence ID" value="GAA4434162.1"/>
    <property type="molecule type" value="Genomic_DNA"/>
</dbReference>
<dbReference type="InterPro" id="IPR027961">
    <property type="entry name" value="DUF4442"/>
</dbReference>
<dbReference type="Proteomes" id="UP001500552">
    <property type="component" value="Unassembled WGS sequence"/>
</dbReference>
<keyword evidence="1" id="KW-0812">Transmembrane</keyword>
<dbReference type="SUPFAM" id="SSF54637">
    <property type="entry name" value="Thioesterase/thiol ester dehydrase-isomerase"/>
    <property type="match status" value="1"/>
</dbReference>
<feature type="transmembrane region" description="Helical" evidence="1">
    <location>
        <begin position="76"/>
        <end position="98"/>
    </location>
</feature>
<reference evidence="3" key="1">
    <citation type="journal article" date="2019" name="Int. J. Syst. Evol. Microbiol.">
        <title>The Global Catalogue of Microorganisms (GCM) 10K type strain sequencing project: providing services to taxonomists for standard genome sequencing and annotation.</title>
        <authorList>
            <consortium name="The Broad Institute Genomics Platform"/>
            <consortium name="The Broad Institute Genome Sequencing Center for Infectious Disease"/>
            <person name="Wu L."/>
            <person name="Ma J."/>
        </authorList>
    </citation>
    <scope>NUCLEOTIDE SEQUENCE [LARGE SCALE GENOMIC DNA]</scope>
    <source>
        <strain evidence="3">JCM 17926</strain>
    </source>
</reference>
<dbReference type="Pfam" id="PF14539">
    <property type="entry name" value="DUF4442"/>
    <property type="match status" value="1"/>
</dbReference>
<evidence type="ECO:0000256" key="1">
    <source>
        <dbReference type="SAM" id="Phobius"/>
    </source>
</evidence>
<protein>
    <submittedName>
        <fullName evidence="2">DUF4442 domain-containing protein</fullName>
    </submittedName>
</protein>
<dbReference type="Gene3D" id="3.10.129.10">
    <property type="entry name" value="Hotdog Thioesterase"/>
    <property type="match status" value="1"/>
</dbReference>
<name>A0ABP8LSE2_9BACT</name>
<proteinExistence type="predicted"/>
<feature type="transmembrane region" description="Helical" evidence="1">
    <location>
        <begin position="43"/>
        <end position="64"/>
    </location>
</feature>
<evidence type="ECO:0000313" key="2">
    <source>
        <dbReference type="EMBL" id="GAA4434162.1"/>
    </source>
</evidence>
<comment type="caution">
    <text evidence="2">The sequence shown here is derived from an EMBL/GenBank/DDBJ whole genome shotgun (WGS) entry which is preliminary data.</text>
</comment>
<keyword evidence="1" id="KW-1133">Transmembrane helix</keyword>
<gene>
    <name evidence="2" type="ORF">GCM10023188_24770</name>
</gene>
<sequence>MRKPNHLLYSPAMPRQTDNAATFRALVLSPVKFRLFMLSRLPMAYMAGLRVSAITPALATVRVPYKYLNKNPFRSIYFACLSMAAELSTGVLCMMQVYKSVPAISMLVVRMEADFTKKSVGTIAFTCHDGAAIAAAAERTKATGEGVTVTATSIGVDESGDQVATFRFTWSLKAKRK</sequence>
<evidence type="ECO:0000313" key="3">
    <source>
        <dbReference type="Proteomes" id="UP001500552"/>
    </source>
</evidence>
<accession>A0ABP8LSE2</accession>
<dbReference type="InterPro" id="IPR029069">
    <property type="entry name" value="HotDog_dom_sf"/>
</dbReference>
<organism evidence="2 3">
    <name type="scientific">Pontibacter saemangeumensis</name>
    <dbReference type="NCBI Taxonomy" id="1084525"/>
    <lineage>
        <taxon>Bacteria</taxon>
        <taxon>Pseudomonadati</taxon>
        <taxon>Bacteroidota</taxon>
        <taxon>Cytophagia</taxon>
        <taxon>Cytophagales</taxon>
        <taxon>Hymenobacteraceae</taxon>
        <taxon>Pontibacter</taxon>
    </lineage>
</organism>
<keyword evidence="1" id="KW-0472">Membrane</keyword>